<keyword evidence="8 11" id="KW-1133">Transmembrane helix</keyword>
<dbReference type="InterPro" id="IPR032675">
    <property type="entry name" value="LRR_dom_sf"/>
</dbReference>
<reference evidence="12 13" key="1">
    <citation type="submission" date="2024-11" db="EMBL/GenBank/DDBJ databases">
        <title>A near-complete genome assembly of Cinchona calisaya.</title>
        <authorList>
            <person name="Lian D.C."/>
            <person name="Zhao X.W."/>
            <person name="Wei L."/>
        </authorList>
    </citation>
    <scope>NUCLEOTIDE SEQUENCE [LARGE SCALE GENOMIC DNA]</scope>
    <source>
        <tissue evidence="12">Nenye</tissue>
    </source>
</reference>
<dbReference type="Gene3D" id="3.80.10.10">
    <property type="entry name" value="Ribonuclease Inhibitor"/>
    <property type="match status" value="2"/>
</dbReference>
<dbReference type="Pfam" id="PF13855">
    <property type="entry name" value="LRR_8"/>
    <property type="match status" value="1"/>
</dbReference>
<evidence type="ECO:0000313" key="13">
    <source>
        <dbReference type="Proteomes" id="UP001630127"/>
    </source>
</evidence>
<dbReference type="EMBL" id="JBJUIK010000012">
    <property type="protein sequence ID" value="KAL3509451.1"/>
    <property type="molecule type" value="Genomic_DNA"/>
</dbReference>
<protein>
    <submittedName>
        <fullName evidence="12">Uncharacterized protein</fullName>
    </submittedName>
</protein>
<keyword evidence="7" id="KW-0677">Repeat</keyword>
<organism evidence="12 13">
    <name type="scientific">Cinchona calisaya</name>
    <dbReference type="NCBI Taxonomy" id="153742"/>
    <lineage>
        <taxon>Eukaryota</taxon>
        <taxon>Viridiplantae</taxon>
        <taxon>Streptophyta</taxon>
        <taxon>Embryophyta</taxon>
        <taxon>Tracheophyta</taxon>
        <taxon>Spermatophyta</taxon>
        <taxon>Magnoliopsida</taxon>
        <taxon>eudicotyledons</taxon>
        <taxon>Gunneridae</taxon>
        <taxon>Pentapetalae</taxon>
        <taxon>asterids</taxon>
        <taxon>lamiids</taxon>
        <taxon>Gentianales</taxon>
        <taxon>Rubiaceae</taxon>
        <taxon>Cinchonoideae</taxon>
        <taxon>Cinchoneae</taxon>
        <taxon>Cinchona</taxon>
    </lineage>
</organism>
<evidence type="ECO:0000256" key="4">
    <source>
        <dbReference type="ARBA" id="ARBA00022614"/>
    </source>
</evidence>
<evidence type="ECO:0000256" key="9">
    <source>
        <dbReference type="ARBA" id="ARBA00023136"/>
    </source>
</evidence>
<dbReference type="Pfam" id="PF00560">
    <property type="entry name" value="LRR_1"/>
    <property type="match status" value="6"/>
</dbReference>
<keyword evidence="5 11" id="KW-0812">Transmembrane</keyword>
<evidence type="ECO:0000256" key="10">
    <source>
        <dbReference type="ARBA" id="ARBA00023180"/>
    </source>
</evidence>
<evidence type="ECO:0000256" key="11">
    <source>
        <dbReference type="SAM" id="Phobius"/>
    </source>
</evidence>
<keyword evidence="10" id="KW-0325">Glycoprotein</keyword>
<evidence type="ECO:0000313" key="12">
    <source>
        <dbReference type="EMBL" id="KAL3509451.1"/>
    </source>
</evidence>
<proteinExistence type="inferred from homology"/>
<comment type="caution">
    <text evidence="12">The sequence shown here is derived from an EMBL/GenBank/DDBJ whole genome shotgun (WGS) entry which is preliminary data.</text>
</comment>
<keyword evidence="9 11" id="KW-0472">Membrane</keyword>
<accession>A0ABD2YPZ0</accession>
<dbReference type="PROSITE" id="PS51450">
    <property type="entry name" value="LRR"/>
    <property type="match status" value="4"/>
</dbReference>
<evidence type="ECO:0000256" key="8">
    <source>
        <dbReference type="ARBA" id="ARBA00022989"/>
    </source>
</evidence>
<dbReference type="PANTHER" id="PTHR48063:SF101">
    <property type="entry name" value="LRR RECEPTOR-LIKE SERINE_THREONINE-PROTEIN KINASE FLS2"/>
    <property type="match status" value="1"/>
</dbReference>
<dbReference type="InterPro" id="IPR046956">
    <property type="entry name" value="RLP23-like"/>
</dbReference>
<dbReference type="AlphaFoldDB" id="A0ABD2YPZ0"/>
<evidence type="ECO:0000256" key="5">
    <source>
        <dbReference type="ARBA" id="ARBA00022692"/>
    </source>
</evidence>
<name>A0ABD2YPZ0_9GENT</name>
<dbReference type="SMART" id="SM00369">
    <property type="entry name" value="LRR_TYP"/>
    <property type="match status" value="5"/>
</dbReference>
<dbReference type="InterPro" id="IPR003591">
    <property type="entry name" value="Leu-rich_rpt_typical-subtyp"/>
</dbReference>
<feature type="transmembrane region" description="Helical" evidence="11">
    <location>
        <begin position="627"/>
        <end position="650"/>
    </location>
</feature>
<dbReference type="GO" id="GO:0051707">
    <property type="term" value="P:response to other organism"/>
    <property type="evidence" value="ECO:0007669"/>
    <property type="project" value="UniProtKB-ARBA"/>
</dbReference>
<keyword evidence="4" id="KW-0433">Leucine-rich repeat</keyword>
<comment type="subcellular location">
    <subcellularLocation>
        <location evidence="1">Cell membrane</location>
        <topology evidence="1">Single-pass type I membrane protein</topology>
    </subcellularLocation>
</comment>
<dbReference type="GO" id="GO:0006952">
    <property type="term" value="P:defense response"/>
    <property type="evidence" value="ECO:0007669"/>
    <property type="project" value="UniProtKB-ARBA"/>
</dbReference>
<dbReference type="GO" id="GO:0005886">
    <property type="term" value="C:plasma membrane"/>
    <property type="evidence" value="ECO:0007669"/>
    <property type="project" value="UniProtKB-SubCell"/>
</dbReference>
<keyword evidence="13" id="KW-1185">Reference proteome</keyword>
<gene>
    <name evidence="12" type="ORF">ACH5RR_028852</name>
</gene>
<evidence type="ECO:0000256" key="6">
    <source>
        <dbReference type="ARBA" id="ARBA00022729"/>
    </source>
</evidence>
<dbReference type="PANTHER" id="PTHR48063">
    <property type="entry name" value="LRR RECEPTOR-LIKE KINASE"/>
    <property type="match status" value="1"/>
</dbReference>
<keyword evidence="3" id="KW-1003">Cell membrane</keyword>
<evidence type="ECO:0000256" key="3">
    <source>
        <dbReference type="ARBA" id="ARBA00022475"/>
    </source>
</evidence>
<dbReference type="PRINTS" id="PR00019">
    <property type="entry name" value="LEURICHRPT"/>
</dbReference>
<keyword evidence="6" id="KW-0732">Signal</keyword>
<dbReference type="FunFam" id="3.80.10.10:FF:000213">
    <property type="entry name" value="Tyrosine-sulfated glycopeptide receptor 1"/>
    <property type="match status" value="1"/>
</dbReference>
<dbReference type="SUPFAM" id="SSF52058">
    <property type="entry name" value="L domain-like"/>
    <property type="match status" value="2"/>
</dbReference>
<sequence>MHLFSWRTKNSLEYLDLSLNRFTGSLPDISGFTSLISLEVRDNQLNGFFHGASVLLPSLLVLDASNNQLTGTLPDFSFFPSLRELYLDHNIFNGTITQSIGRLLHLKELYLSSNALEGIITEAHLLNLSRLRVLDLSFNSHLKFELSDTKWIPPFQLDVIALSQVKMGSPFPKWLQTQYHFYILDMSCAEISDIIPTWFWDVSPRLNVLNLSSNHIYGVLPNLTSKFGIAPVIDLSSNDLSGQLPYFSPTTYVLDLSKNKFKGFINFLCNTTRRSTYLDLSDNLLSGVLDPCLQGVVSYLDVLNLANNKFSGNISTAIFGEICLLESLHLQNNMFTGEIPTSLLNCKHLKILDLGVNKLSGKLPDWITGVNFPNLMLLSLRSNEFHGTLPSDLCFMSSIQILDLSLNKIYGPIPKCLQYLTALTQEGSQETAIYLDELYDSYVGTSSCKYPQCSSLQLLSVSAVIIWKGIESKYRNTLRLVKVIDLSSNFLEGEVPAEITSLRGLLGLNLSRNNVTGTISPKLDQLRSLNFLDLSHNRLSGSIPSTISELSHLGVLNLSYNNLSGRIPPKPHLQTFDNSSYIGNSQLCGIPLTLLCLGDKAAQAPKIRHNDGDRMTNHEALDEFLSMEFYICMALGFIFGFWGVIGTLVLNTTCRHKFSRLLNWKIGSM</sequence>
<evidence type="ECO:0000256" key="2">
    <source>
        <dbReference type="ARBA" id="ARBA00009592"/>
    </source>
</evidence>
<evidence type="ECO:0000256" key="7">
    <source>
        <dbReference type="ARBA" id="ARBA00022737"/>
    </source>
</evidence>
<dbReference type="InterPro" id="IPR001611">
    <property type="entry name" value="Leu-rich_rpt"/>
</dbReference>
<dbReference type="Proteomes" id="UP001630127">
    <property type="component" value="Unassembled WGS sequence"/>
</dbReference>
<comment type="similarity">
    <text evidence="2">Belongs to the RLP family.</text>
</comment>
<evidence type="ECO:0000256" key="1">
    <source>
        <dbReference type="ARBA" id="ARBA00004251"/>
    </source>
</evidence>